<protein>
    <submittedName>
        <fullName evidence="6">Helix-hairpin-helix domain-containing protein</fullName>
    </submittedName>
</protein>
<feature type="domain" description="DUF7409" evidence="2">
    <location>
        <begin position="139"/>
        <end position="185"/>
    </location>
</feature>
<dbReference type="Pfam" id="PF24158">
    <property type="entry name" value="DUF7409"/>
    <property type="match status" value="1"/>
</dbReference>
<reference evidence="3" key="5">
    <citation type="submission" date="2014-05" db="EMBL/GenBank/DDBJ databases">
        <authorList>
            <person name="Wang L."/>
            <person name="Yang H."/>
            <person name="Xiang H."/>
        </authorList>
    </citation>
    <scope>NUCLEOTIDE SEQUENCE</scope>
    <source>
        <strain evidence="3">CGMCC 1.2087</strain>
    </source>
</reference>
<dbReference type="InterPro" id="IPR055832">
    <property type="entry name" value="DUF7409"/>
</dbReference>
<dbReference type="GO" id="GO:0000166">
    <property type="term" value="F:nucleotide binding"/>
    <property type="evidence" value="ECO:0007669"/>
    <property type="project" value="InterPro"/>
</dbReference>
<feature type="region of interest" description="Disordered" evidence="1">
    <location>
        <begin position="197"/>
        <end position="310"/>
    </location>
</feature>
<evidence type="ECO:0000259" key="2">
    <source>
        <dbReference type="Pfam" id="PF24158"/>
    </source>
</evidence>
<evidence type="ECO:0000313" key="10">
    <source>
        <dbReference type="Proteomes" id="UP000299011"/>
    </source>
</evidence>
<dbReference type="Pfam" id="PF14520">
    <property type="entry name" value="HHH_5"/>
    <property type="match status" value="1"/>
</dbReference>
<dbReference type="Proteomes" id="UP000011603">
    <property type="component" value="Unassembled WGS sequence"/>
</dbReference>
<dbReference type="GeneID" id="40156869"/>
<reference evidence="5 8" key="3">
    <citation type="journal article" date="2014" name="PLoS Genet.">
        <title>Phylogenetically driven sequencing of extremely halophilic archaea reveals strategies for static and dynamic osmo-response.</title>
        <authorList>
            <person name="Becker E.A."/>
            <person name="Seitzer P.M."/>
            <person name="Tritt A."/>
            <person name="Larsen D."/>
            <person name="Krusor M."/>
            <person name="Yao A.I."/>
            <person name="Wu D."/>
            <person name="Madern D."/>
            <person name="Eisen J.A."/>
            <person name="Darling A.E."/>
            <person name="Facciotti M.T."/>
        </authorList>
    </citation>
    <scope>NUCLEOTIDE SEQUENCE [LARGE SCALE GENOMIC DNA]</scope>
    <source>
        <strain evidence="5">ATCC 33500</strain>
        <strain evidence="8">ATCC 33500 / DSM 1411 / JCM 8866 / NBRC 14739 / NCIMB 2177 / R-4</strain>
    </source>
</reference>
<dbReference type="RefSeq" id="WP_004056945.1">
    <property type="nucleotide sequence ID" value="NC_017941.2"/>
</dbReference>
<feature type="compositionally biased region" description="Polar residues" evidence="1">
    <location>
        <begin position="239"/>
        <end position="249"/>
    </location>
</feature>
<feature type="region of interest" description="Disordered" evidence="1">
    <location>
        <begin position="1"/>
        <end position="116"/>
    </location>
</feature>
<dbReference type="KEGG" id="hme:HFX_1510"/>
<reference evidence="3 7" key="2">
    <citation type="journal article" date="2012" name="J. Bacteriol.">
        <title>Complete genome sequence of the metabolically versatile halophilic archaeon Haloferax mediterranei, a poly(3-hydroxybutyrate-co-3-hydroxyvalerate) producer.</title>
        <authorList>
            <person name="Han J."/>
            <person name="Zhang F."/>
            <person name="Hou J."/>
            <person name="Liu X."/>
            <person name="Li M."/>
            <person name="Liu H."/>
            <person name="Cai L."/>
            <person name="Zhang B."/>
            <person name="Chen Y."/>
            <person name="Zhou J."/>
            <person name="Hu S."/>
            <person name="Xiang H."/>
        </authorList>
    </citation>
    <scope>NUCLEOTIDE SEQUENCE [LARGE SCALE GENOMIC DNA]</scope>
    <source>
        <strain evidence="7">ATCC 33500 / DSM 1411 / JCM 8866 / NBRC 14739 / NCIMB 2177 / R-4</strain>
        <strain evidence="3">CGMCC 1.2087</strain>
    </source>
</reference>
<dbReference type="SUPFAM" id="SSF47794">
    <property type="entry name" value="Rad51 N-terminal domain-like"/>
    <property type="match status" value="1"/>
</dbReference>
<accession>I3R4Q7</accession>
<evidence type="ECO:0000313" key="3">
    <source>
        <dbReference type="EMBL" id="AFK19217.1"/>
    </source>
</evidence>
<dbReference type="HOGENOM" id="CLU_061324_0_0_2"/>
<dbReference type="OrthoDB" id="170608at2157"/>
<feature type="compositionally biased region" description="Basic and acidic residues" evidence="1">
    <location>
        <begin position="57"/>
        <end position="70"/>
    </location>
</feature>
<dbReference type="AlphaFoldDB" id="I3R4Q7"/>
<gene>
    <name evidence="3" type="ordered locus">HFX_1510</name>
    <name evidence="4" type="ORF">BM92_01585</name>
    <name evidence="5" type="ORF">C439_02938</name>
    <name evidence="6" type="ORF">E6P09_10590</name>
</gene>
<dbReference type="EMBL" id="CP001868">
    <property type="protein sequence ID" value="AFK19217.1"/>
    <property type="molecule type" value="Genomic_DNA"/>
</dbReference>
<feature type="compositionally biased region" description="Polar residues" evidence="1">
    <location>
        <begin position="268"/>
        <end position="281"/>
    </location>
</feature>
<dbReference type="PaxDb" id="523841-HFX_1510"/>
<dbReference type="eggNOG" id="arCOG09235">
    <property type="taxonomic scope" value="Archaea"/>
</dbReference>
<evidence type="ECO:0000313" key="6">
    <source>
        <dbReference type="EMBL" id="QCQ75685.1"/>
    </source>
</evidence>
<reference evidence="4 9" key="4">
    <citation type="submission" date="2014-04" db="EMBL/GenBank/DDBJ databases">
        <title>Transcriptional profiles of Haloferax mediterranei on the basis of nitrogen availability.</title>
        <authorList>
            <person name="Bautista V."/>
        </authorList>
    </citation>
    <scope>NUCLEOTIDE SEQUENCE [LARGE SCALE GENOMIC DNA]</scope>
    <source>
        <strain evidence="4">ATCC 33500</strain>
        <strain evidence="9">ATCC 33500 / DSM 1411 / JCM 8866 / NBRC 14739 / NCIMB 2177 / R-4</strain>
    </source>
</reference>
<proteinExistence type="predicted"/>
<dbReference type="Proteomes" id="UP000027075">
    <property type="component" value="Chromosome"/>
</dbReference>
<evidence type="ECO:0000313" key="4">
    <source>
        <dbReference type="EMBL" id="AHZ21420.1"/>
    </source>
</evidence>
<feature type="compositionally biased region" description="Acidic residues" evidence="1">
    <location>
        <begin position="104"/>
        <end position="115"/>
    </location>
</feature>
<keyword evidence="8" id="KW-1185">Reference proteome</keyword>
<dbReference type="EMBL" id="CP007551">
    <property type="protein sequence ID" value="AHZ21420.1"/>
    <property type="molecule type" value="Genomic_DNA"/>
</dbReference>
<dbReference type="Gene3D" id="1.10.150.20">
    <property type="entry name" value="5' to 3' exonuclease, C-terminal subdomain"/>
    <property type="match status" value="1"/>
</dbReference>
<reference evidence="3" key="1">
    <citation type="journal article" date="2012" name="Appl. Environ. Microbiol.">
        <title>Identification of the haloarchaeal phasin (PhaP) that functions in polyhydroxyalkanoate accumulation and granule formation in Haloferax mediterranei.</title>
        <authorList>
            <person name="Cai S."/>
            <person name="Cai L."/>
            <person name="Liu H."/>
            <person name="Liu X."/>
            <person name="Han J."/>
            <person name="Zhou J."/>
            <person name="Xiang H."/>
        </authorList>
    </citation>
    <scope>NUCLEOTIDE SEQUENCE</scope>
    <source>
        <strain evidence="3">CGMCC 1.2087</strain>
    </source>
</reference>
<reference evidence="6 10" key="6">
    <citation type="submission" date="2019-04" db="EMBL/GenBank/DDBJ databases">
        <title>Methylomes of two halophilic Archaea, Haloarcula marismortui and Haloferax mediterranei.</title>
        <authorList>
            <person name="DasSarma S."/>
            <person name="DasSarma P."/>
            <person name="DasSarma S."/>
            <person name="Fomenkov A."/>
            <person name="Vincze T."/>
            <person name="Anton B.P."/>
            <person name="Roberts R.J."/>
        </authorList>
    </citation>
    <scope>NUCLEOTIDE SEQUENCE [LARGE SCALE GENOMIC DNA]</scope>
    <source>
        <strain evidence="6">ATCC 33500</strain>
        <strain evidence="10">ATCC 33500 / DSM 1411 / JCM 8866 / NBRC 14739 / NCIMB 2177 / R-4</strain>
    </source>
</reference>
<dbReference type="PATRIC" id="fig|523841.21.peg.596"/>
<dbReference type="EMBL" id="CP039139">
    <property type="protein sequence ID" value="QCQ75685.1"/>
    <property type="molecule type" value="Genomic_DNA"/>
</dbReference>
<evidence type="ECO:0000313" key="5">
    <source>
        <dbReference type="EMBL" id="EMA03879.1"/>
    </source>
</evidence>
<organism evidence="3 7">
    <name type="scientific">Haloferax mediterranei (strain ATCC 33500 / DSM 1411 / JCM 8866 / NBRC 14739 / NCIMB 2177 / R-4)</name>
    <name type="common">Halobacterium mediterranei</name>
    <dbReference type="NCBI Taxonomy" id="523841"/>
    <lineage>
        <taxon>Archaea</taxon>
        <taxon>Methanobacteriati</taxon>
        <taxon>Methanobacteriota</taxon>
        <taxon>Stenosarchaea group</taxon>
        <taxon>Halobacteria</taxon>
        <taxon>Halobacteriales</taxon>
        <taxon>Haloferacaceae</taxon>
        <taxon>Haloferax</taxon>
    </lineage>
</organism>
<dbReference type="EMBL" id="AOLO01000003">
    <property type="protein sequence ID" value="EMA03879.1"/>
    <property type="molecule type" value="Genomic_DNA"/>
</dbReference>
<dbReference type="InterPro" id="IPR010995">
    <property type="entry name" value="DNA_repair_Rad51/TF_NusA_a-hlx"/>
</dbReference>
<feature type="compositionally biased region" description="Gly residues" evidence="1">
    <location>
        <begin position="10"/>
        <end position="20"/>
    </location>
</feature>
<dbReference type="Proteomes" id="UP000299011">
    <property type="component" value="Chromosome"/>
</dbReference>
<evidence type="ECO:0000256" key="1">
    <source>
        <dbReference type="SAM" id="MobiDB-lite"/>
    </source>
</evidence>
<dbReference type="Proteomes" id="UP000006469">
    <property type="component" value="Chromosome"/>
</dbReference>
<name>I3R4Q7_HALMT</name>
<sequence>MTGANDTGKHNGGGAEGGMGDVQDHLNDANEQSTETDEQPAGTDGGPTDSDGGLNDSDNHPTDADGHATDTDEQPTDTDEQPTDTDEYAIEPGEYSPEYGEYAAETDELPTDTDEAIEHLLRPRPYDAPDAVPGGLQDLKYIGPATADALSASNIDAGAIVDGEVCYRDLVEAGVNSGVAAKIRRWHSLSWSFGSGDDLDRRSSQVRGLGDDEREWVAASSGDWGSADDADESSGDWTPTGQTAASNGPNRDGDWTPTGTESSDDETPTQSEDWTPTGNTETKGDSPNRGGDWTPRGQADTSADGSGDALAAEVAWRERSKPEPLTTLDGIDEDNAELLAEAGVRSVRRLATADPEHVADALQIDPTVVSAWKSQARDAME</sequence>
<evidence type="ECO:0000313" key="8">
    <source>
        <dbReference type="Proteomes" id="UP000011603"/>
    </source>
</evidence>
<feature type="compositionally biased region" description="Acidic residues" evidence="1">
    <location>
        <begin position="71"/>
        <end position="89"/>
    </location>
</feature>
<evidence type="ECO:0000313" key="7">
    <source>
        <dbReference type="Proteomes" id="UP000006469"/>
    </source>
</evidence>
<evidence type="ECO:0000313" key="9">
    <source>
        <dbReference type="Proteomes" id="UP000027075"/>
    </source>
</evidence>
<feature type="compositionally biased region" description="Low complexity" evidence="1">
    <location>
        <begin position="91"/>
        <end position="103"/>
    </location>
</feature>